<reference evidence="2 3" key="1">
    <citation type="journal article" date="2020" name="Front. Microbiol.">
        <title>Genetic Organization of the aprX-lipA2 Operon Affects the Proteolytic Potential of Pseudomonas Species in Milk.</title>
        <authorList>
            <person name="Maier C."/>
            <person name="Huptas C."/>
            <person name="von Neubeck M."/>
            <person name="Scherer S."/>
            <person name="Wenning M."/>
            <person name="Lucking G."/>
        </authorList>
    </citation>
    <scope>NUCLEOTIDE SEQUENCE [LARGE SCALE GENOMIC DNA]</scope>
    <source>
        <strain evidence="2 3">G4779</strain>
    </source>
</reference>
<comment type="caution">
    <text evidence="2">The sequence shown here is derived from an EMBL/GenBank/DDBJ whole genome shotgun (WGS) entry which is preliminary data.</text>
</comment>
<sequence length="62" mass="7176">MRSEYRQAVEAVIAQESKLAEVTKLHADAAAREKQLSEALRLNQETLERYERRVAELESQMT</sequence>
<evidence type="ECO:0000256" key="1">
    <source>
        <dbReference type="SAM" id="Coils"/>
    </source>
</evidence>
<gene>
    <name evidence="2" type="ORF">HBO33_27020</name>
</gene>
<name>A0A7Y1MV55_9PSED</name>
<organism evidence="2 3">
    <name type="scientific">Pseudomonas gessardii</name>
    <dbReference type="NCBI Taxonomy" id="78544"/>
    <lineage>
        <taxon>Bacteria</taxon>
        <taxon>Pseudomonadati</taxon>
        <taxon>Pseudomonadota</taxon>
        <taxon>Gammaproteobacteria</taxon>
        <taxon>Pseudomonadales</taxon>
        <taxon>Pseudomonadaceae</taxon>
        <taxon>Pseudomonas</taxon>
    </lineage>
</organism>
<protein>
    <submittedName>
        <fullName evidence="2">Uncharacterized protein</fullName>
    </submittedName>
</protein>
<evidence type="ECO:0000313" key="2">
    <source>
        <dbReference type="EMBL" id="NNA98813.1"/>
    </source>
</evidence>
<proteinExistence type="predicted"/>
<feature type="coiled-coil region" evidence="1">
    <location>
        <begin position="33"/>
        <end position="60"/>
    </location>
</feature>
<keyword evidence="1" id="KW-0175">Coiled coil</keyword>
<accession>A0A7Y1MV55</accession>
<dbReference type="AlphaFoldDB" id="A0A7Y1MV55"/>
<dbReference type="Proteomes" id="UP000542111">
    <property type="component" value="Unassembled WGS sequence"/>
</dbReference>
<evidence type="ECO:0000313" key="3">
    <source>
        <dbReference type="Proteomes" id="UP000542111"/>
    </source>
</evidence>
<dbReference type="EMBL" id="JAAQYP010000069">
    <property type="protein sequence ID" value="NNA98813.1"/>
    <property type="molecule type" value="Genomic_DNA"/>
</dbReference>
<dbReference type="RefSeq" id="WP_033899856.1">
    <property type="nucleotide sequence ID" value="NZ_JAAQYP010000069.1"/>
</dbReference>